<feature type="transmembrane region" description="Helical" evidence="2">
    <location>
        <begin position="12"/>
        <end position="33"/>
    </location>
</feature>
<sequence length="111" mass="12311">MKKPRAPRLVTVAVFTTITIVFWVFFTLYNILIGKPDLKIDEKILEPLEPSLDSSSLNQIEGRVYFDENAQITPLIVISGVPNSSNLPEEEIITPIPTTEVPEASGEATLE</sequence>
<dbReference type="Proteomes" id="UP000034081">
    <property type="component" value="Unassembled WGS sequence"/>
</dbReference>
<keyword evidence="2" id="KW-0812">Transmembrane</keyword>
<dbReference type="AlphaFoldDB" id="A0A0G0L4W6"/>
<gene>
    <name evidence="3" type="ORF">UT08_C0002G0094</name>
</gene>
<reference evidence="3 4" key="1">
    <citation type="journal article" date="2015" name="Nature">
        <title>rRNA introns, odd ribosomes, and small enigmatic genomes across a large radiation of phyla.</title>
        <authorList>
            <person name="Brown C.T."/>
            <person name="Hug L.A."/>
            <person name="Thomas B.C."/>
            <person name="Sharon I."/>
            <person name="Castelle C.J."/>
            <person name="Singh A."/>
            <person name="Wilkins M.J."/>
            <person name="Williams K.H."/>
            <person name="Banfield J.F."/>
        </authorList>
    </citation>
    <scope>NUCLEOTIDE SEQUENCE [LARGE SCALE GENOMIC DNA]</scope>
</reference>
<comment type="caution">
    <text evidence="3">The sequence shown here is derived from an EMBL/GenBank/DDBJ whole genome shotgun (WGS) entry which is preliminary data.</text>
</comment>
<protein>
    <submittedName>
        <fullName evidence="3">Uncharacterized protein</fullName>
    </submittedName>
</protein>
<keyword evidence="2" id="KW-0472">Membrane</keyword>
<feature type="region of interest" description="Disordered" evidence="1">
    <location>
        <begin position="92"/>
        <end position="111"/>
    </location>
</feature>
<keyword evidence="2" id="KW-1133">Transmembrane helix</keyword>
<accession>A0A0G0L4W6</accession>
<dbReference type="STRING" id="1618570.UT08_C0002G0094"/>
<evidence type="ECO:0000256" key="1">
    <source>
        <dbReference type="SAM" id="MobiDB-lite"/>
    </source>
</evidence>
<name>A0A0G0L4W6_9BACT</name>
<dbReference type="EMBL" id="LBVL01000002">
    <property type="protein sequence ID" value="KKQ86072.1"/>
    <property type="molecule type" value="Genomic_DNA"/>
</dbReference>
<proteinExistence type="predicted"/>
<evidence type="ECO:0000313" key="4">
    <source>
        <dbReference type="Proteomes" id="UP000034081"/>
    </source>
</evidence>
<organism evidence="3 4">
    <name type="scientific">Candidatus Woesebacteria bacterium GW2011_GWB1_38_8</name>
    <dbReference type="NCBI Taxonomy" id="1618570"/>
    <lineage>
        <taxon>Bacteria</taxon>
        <taxon>Candidatus Woeseibacteriota</taxon>
    </lineage>
</organism>
<evidence type="ECO:0000256" key="2">
    <source>
        <dbReference type="SAM" id="Phobius"/>
    </source>
</evidence>
<evidence type="ECO:0000313" key="3">
    <source>
        <dbReference type="EMBL" id="KKQ86072.1"/>
    </source>
</evidence>